<accession>A0A9W9UCM0</accession>
<feature type="domain" description="RNase H type-1" evidence="2">
    <location>
        <begin position="173"/>
        <end position="338"/>
    </location>
</feature>
<dbReference type="InterPro" id="IPR036397">
    <property type="entry name" value="RNaseH_sf"/>
</dbReference>
<evidence type="ECO:0000256" key="1">
    <source>
        <dbReference type="SAM" id="MobiDB-lite"/>
    </source>
</evidence>
<dbReference type="SUPFAM" id="SSF53098">
    <property type="entry name" value="Ribonuclease H-like"/>
    <property type="match status" value="1"/>
</dbReference>
<dbReference type="InterPro" id="IPR002156">
    <property type="entry name" value="RNaseH_domain"/>
</dbReference>
<feature type="compositionally biased region" description="Polar residues" evidence="1">
    <location>
        <begin position="58"/>
        <end position="72"/>
    </location>
</feature>
<reference evidence="3" key="1">
    <citation type="submission" date="2022-12" db="EMBL/GenBank/DDBJ databases">
        <authorList>
            <person name="Petersen C."/>
        </authorList>
    </citation>
    <scope>NUCLEOTIDE SEQUENCE</scope>
    <source>
        <strain evidence="3">IBT 21472</strain>
    </source>
</reference>
<proteinExistence type="predicted"/>
<dbReference type="Proteomes" id="UP001147746">
    <property type="component" value="Unassembled WGS sequence"/>
</dbReference>
<evidence type="ECO:0000313" key="3">
    <source>
        <dbReference type="EMBL" id="KAJ5331098.1"/>
    </source>
</evidence>
<evidence type="ECO:0000259" key="2">
    <source>
        <dbReference type="PROSITE" id="PS50879"/>
    </source>
</evidence>
<feature type="region of interest" description="Disordered" evidence="1">
    <location>
        <begin position="45"/>
        <end position="72"/>
    </location>
</feature>
<protein>
    <submittedName>
        <fullName evidence="3">Ribonuclease H-like protein</fullName>
    </submittedName>
</protein>
<name>A0A9W9UCM0_9EURO</name>
<dbReference type="EMBL" id="JAPZBO010000001">
    <property type="protein sequence ID" value="KAJ5331098.1"/>
    <property type="molecule type" value="Genomic_DNA"/>
</dbReference>
<organism evidence="3 4">
    <name type="scientific">Penicillium atrosanguineum</name>
    <dbReference type="NCBI Taxonomy" id="1132637"/>
    <lineage>
        <taxon>Eukaryota</taxon>
        <taxon>Fungi</taxon>
        <taxon>Dikarya</taxon>
        <taxon>Ascomycota</taxon>
        <taxon>Pezizomycotina</taxon>
        <taxon>Eurotiomycetes</taxon>
        <taxon>Eurotiomycetidae</taxon>
        <taxon>Eurotiales</taxon>
        <taxon>Aspergillaceae</taxon>
        <taxon>Penicillium</taxon>
    </lineage>
</organism>
<comment type="caution">
    <text evidence="3">The sequence shown here is derived from an EMBL/GenBank/DDBJ whole genome shotgun (WGS) entry which is preliminary data.</text>
</comment>
<dbReference type="AlphaFoldDB" id="A0A9W9UCM0"/>
<dbReference type="PROSITE" id="PS50879">
    <property type="entry name" value="RNASE_H_1"/>
    <property type="match status" value="1"/>
</dbReference>
<dbReference type="InterPro" id="IPR012337">
    <property type="entry name" value="RNaseH-like_sf"/>
</dbReference>
<evidence type="ECO:0000313" key="4">
    <source>
        <dbReference type="Proteomes" id="UP001147746"/>
    </source>
</evidence>
<gene>
    <name evidence="3" type="ORF">N7476_000881</name>
</gene>
<dbReference type="GO" id="GO:0004523">
    <property type="term" value="F:RNA-DNA hybrid ribonuclease activity"/>
    <property type="evidence" value="ECO:0007669"/>
    <property type="project" value="InterPro"/>
</dbReference>
<dbReference type="Gene3D" id="3.30.420.10">
    <property type="entry name" value="Ribonuclease H-like superfamily/Ribonuclease H"/>
    <property type="match status" value="1"/>
</dbReference>
<keyword evidence="4" id="KW-1185">Reference proteome</keyword>
<dbReference type="Pfam" id="PF00075">
    <property type="entry name" value="RNase_H"/>
    <property type="match status" value="1"/>
</dbReference>
<dbReference type="GO" id="GO:0003676">
    <property type="term" value="F:nucleic acid binding"/>
    <property type="evidence" value="ECO:0007669"/>
    <property type="project" value="InterPro"/>
</dbReference>
<reference evidence="3" key="2">
    <citation type="journal article" date="2023" name="IMA Fungus">
        <title>Comparative genomic study of the Penicillium genus elucidates a diverse pangenome and 15 lateral gene transfer events.</title>
        <authorList>
            <person name="Petersen C."/>
            <person name="Sorensen T."/>
            <person name="Nielsen M.R."/>
            <person name="Sondergaard T.E."/>
            <person name="Sorensen J.L."/>
            <person name="Fitzpatrick D.A."/>
            <person name="Frisvad J.C."/>
            <person name="Nielsen K.L."/>
        </authorList>
    </citation>
    <scope>NUCLEOTIDE SEQUENCE</scope>
    <source>
        <strain evidence="3">IBT 21472</strain>
    </source>
</reference>
<sequence length="358" mass="39752">MPRSMTEKARQKRKSNMNIWPAATQAVSTTLASLVLSPPTASVFSHEVRSPTDHGTVATGNTGMVGSNMSPTTRGNIAEQIIGLDVYSRPYGSSQDHSHEDHDLPESHLCPLTFCLPRPSGLGNQPASDRYFNPGHLYPGKQPMTSIQIGVGQFIFLACPVTPPCRHGHLAPHMEAPVISIHGSCSGDGTDTARGAIGVWFGESPKNLRQPLDGLERCTSQIANLYSVIAALSHVAHNMEKWSRNRSNGHEKVPSRLHTVVIKTDSDFVMNVTGLLEKWKNQDWKRGNGKPIANQKLWKQIDDYLVYLEGKGKIRVKFWKVDSSQNELAVSLATHALRYPPMKKELNALMRRWNYQFN</sequence>